<evidence type="ECO:0000313" key="1">
    <source>
        <dbReference type="EMBL" id="EMM95514.1"/>
    </source>
</evidence>
<dbReference type="EMBL" id="AFMF02000031">
    <property type="protein sequence ID" value="EMM95514.1"/>
    <property type="molecule type" value="Genomic_DNA"/>
</dbReference>
<gene>
    <name evidence="1" type="ORF">LEP1GSC158_0978</name>
</gene>
<accession>M6HKR7</accession>
<proteinExistence type="predicted"/>
<comment type="caution">
    <text evidence="1">The sequence shown here is derived from an EMBL/GenBank/DDBJ whole genome shotgun (WGS) entry which is preliminary data.</text>
</comment>
<reference evidence="1 2" key="1">
    <citation type="submission" date="2013-01" db="EMBL/GenBank/DDBJ databases">
        <authorList>
            <person name="Harkins D.M."/>
            <person name="Durkin A.S."/>
            <person name="Brinkac L.M."/>
            <person name="Haft D.H."/>
            <person name="Selengut J.D."/>
            <person name="Sanka R."/>
            <person name="DePew J."/>
            <person name="Purushe J."/>
            <person name="Tulsiani S.M."/>
            <person name="Graham G.C."/>
            <person name="Burns M.-A."/>
            <person name="Dohnt M.F."/>
            <person name="Smythe L.D."/>
            <person name="McKay D.B."/>
            <person name="Craig S.B."/>
            <person name="Vinetz J.M."/>
            <person name="Sutton G.G."/>
            <person name="Nierman W.C."/>
            <person name="Fouts D.E."/>
        </authorList>
    </citation>
    <scope>NUCLEOTIDE SEQUENCE [LARGE SCALE GENOMIC DNA]</scope>
    <source>
        <strain evidence="1 2">LT2156</strain>
    </source>
</reference>
<name>M6HKR7_LEPIR</name>
<protein>
    <submittedName>
        <fullName evidence="1">Uncharacterized protein</fullName>
    </submittedName>
</protein>
<sequence>MSIIFICSAGARIAQNRFVYSEKCSEDKVSLKNMSRIFRNRRSRQKQTDVCIKAQFVVPNLLFKNNQTFLEPISKPIERPRLSFTKM</sequence>
<evidence type="ECO:0000313" key="2">
    <source>
        <dbReference type="Proteomes" id="UP000012089"/>
    </source>
</evidence>
<dbReference type="Proteomes" id="UP000012089">
    <property type="component" value="Unassembled WGS sequence"/>
</dbReference>
<dbReference type="AlphaFoldDB" id="M6HKR7"/>
<organism evidence="1 2">
    <name type="scientific">Leptospira interrogans serovar Zanoni str. LT2156</name>
    <dbReference type="NCBI Taxonomy" id="1001601"/>
    <lineage>
        <taxon>Bacteria</taxon>
        <taxon>Pseudomonadati</taxon>
        <taxon>Spirochaetota</taxon>
        <taxon>Spirochaetia</taxon>
        <taxon>Leptospirales</taxon>
        <taxon>Leptospiraceae</taxon>
        <taxon>Leptospira</taxon>
    </lineage>
</organism>